<dbReference type="GO" id="GO:0006508">
    <property type="term" value="P:proteolysis"/>
    <property type="evidence" value="ECO:0007669"/>
    <property type="project" value="InterPro"/>
</dbReference>
<dbReference type="Gene3D" id="3.40.50.1820">
    <property type="entry name" value="alpha/beta hydrolase"/>
    <property type="match status" value="1"/>
</dbReference>
<proteinExistence type="predicted"/>
<accession>A0AA51RVL8</accession>
<evidence type="ECO:0000259" key="1">
    <source>
        <dbReference type="Pfam" id="PF00326"/>
    </source>
</evidence>
<sequence length="649" mass="71560">MKNKQTAPFGSWLSEVSAELVAEKGTRLGHMQVFDGKAYWLESRPELKGQGVIVCFDGTQSNVVSPSAFNVGSKAHEYGGGDFLVCQRGLILTQRESQALYCCSFEGELQALTDTAAEGQENRYADFSISPCETLLFAVRERHQDGQVYNELVVFNFANQQLSVIAEGADFYAAPRISPDGKRLAWVQWFHPQMPWDGTELWVADVSTDGSLSAQHQVCGGSEESVVQPQWSQDGCLHFISDRSGWWNLYAFRDGVLNALMPTDNDCALPMWNFGYSTYCLTPDQRVYLVFFEEGQQQLAEIDVETGKVTLLELPFRDYPGQLHFGHDPSGNECLYFIAGSPVQSTAVYCFDIASGKYESVSSDGALPVANDWISLAKPVTFTSATGAAAHAYFYEPMNPNYQGENDEKPPLIVMSHGGPTGATTTTLDWAIQYWTSRGFAVVDVNYTGSTGFGRAYRDALRGQWGVSDVNDCVYAARYLVEDELVDGDRLLIRGGSAGGLTTLCALTFTDDFAAGMSRYGVADLEALAGDTHKFEARYLDSLVGPYPESRELYQQRSPIHHAQHLSCPLLVLQGSDDKVVPPSQSEAMVAALAEKDIPHAYIEFAGEGHGFRQRETIISALQAELYFYRKVLGINSKEVLPEIKISGF</sequence>
<dbReference type="InterPro" id="IPR011042">
    <property type="entry name" value="6-blade_b-propeller_TolB-like"/>
</dbReference>
<feature type="domain" description="Peptidase S9 prolyl oligopeptidase catalytic" evidence="1">
    <location>
        <begin position="428"/>
        <end position="634"/>
    </location>
</feature>
<dbReference type="EMBL" id="CP133548">
    <property type="protein sequence ID" value="WMS88473.1"/>
    <property type="molecule type" value="Genomic_DNA"/>
</dbReference>
<dbReference type="GO" id="GO:0008236">
    <property type="term" value="F:serine-type peptidase activity"/>
    <property type="evidence" value="ECO:0007669"/>
    <property type="project" value="InterPro"/>
</dbReference>
<organism evidence="2 3">
    <name type="scientific">Pleionea litopenaei</name>
    <dbReference type="NCBI Taxonomy" id="3070815"/>
    <lineage>
        <taxon>Bacteria</taxon>
        <taxon>Pseudomonadati</taxon>
        <taxon>Pseudomonadota</taxon>
        <taxon>Gammaproteobacteria</taxon>
        <taxon>Oceanospirillales</taxon>
        <taxon>Pleioneaceae</taxon>
        <taxon>Pleionea</taxon>
    </lineage>
</organism>
<dbReference type="RefSeq" id="WP_309203687.1">
    <property type="nucleotide sequence ID" value="NZ_CP133548.1"/>
</dbReference>
<keyword evidence="3" id="KW-1185">Reference proteome</keyword>
<dbReference type="Pfam" id="PF00326">
    <property type="entry name" value="Peptidase_S9"/>
    <property type="match status" value="1"/>
</dbReference>
<dbReference type="InterPro" id="IPR029058">
    <property type="entry name" value="AB_hydrolase_fold"/>
</dbReference>
<evidence type="ECO:0000313" key="3">
    <source>
        <dbReference type="Proteomes" id="UP001239782"/>
    </source>
</evidence>
<dbReference type="PANTHER" id="PTHR43056">
    <property type="entry name" value="PEPTIDASE S9 PROLYL OLIGOPEPTIDASE"/>
    <property type="match status" value="1"/>
</dbReference>
<dbReference type="AlphaFoldDB" id="A0AA51RVL8"/>
<protein>
    <submittedName>
        <fullName evidence="2">Prolyl oligopeptidase family serine peptidase</fullName>
    </submittedName>
</protein>
<dbReference type="PANTHER" id="PTHR43056:SF5">
    <property type="entry name" value="PEPTIDASE S9 PROLYL OLIGOPEPTIDASE CATALYTIC DOMAIN-CONTAINING PROTEIN"/>
    <property type="match status" value="1"/>
</dbReference>
<gene>
    <name evidence="2" type="ORF">Q9312_06045</name>
</gene>
<dbReference type="Gene3D" id="2.120.10.30">
    <property type="entry name" value="TolB, C-terminal domain"/>
    <property type="match status" value="1"/>
</dbReference>
<name>A0AA51RVL8_9GAMM</name>
<reference evidence="2 3" key="1">
    <citation type="submission" date="2023-08" db="EMBL/GenBank/DDBJ databases">
        <title>Pleionea litopenaei sp. nov., isolated from stomach of juvenile Litopenaeus vannamei.</title>
        <authorList>
            <person name="Rho A.M."/>
            <person name="Hwang C.Y."/>
        </authorList>
    </citation>
    <scope>NUCLEOTIDE SEQUENCE [LARGE SCALE GENOMIC DNA]</scope>
    <source>
        <strain evidence="2 3">HL-JVS1</strain>
    </source>
</reference>
<dbReference type="SUPFAM" id="SSF53474">
    <property type="entry name" value="alpha/beta-Hydrolases"/>
    <property type="match status" value="1"/>
</dbReference>
<dbReference type="InterPro" id="IPR001375">
    <property type="entry name" value="Peptidase_S9_cat"/>
</dbReference>
<evidence type="ECO:0000313" key="2">
    <source>
        <dbReference type="EMBL" id="WMS88473.1"/>
    </source>
</evidence>
<dbReference type="KEGG" id="plei:Q9312_06045"/>
<dbReference type="Proteomes" id="UP001239782">
    <property type="component" value="Chromosome"/>
</dbReference>
<dbReference type="SUPFAM" id="SSF69322">
    <property type="entry name" value="Tricorn protease domain 2"/>
    <property type="match status" value="1"/>
</dbReference>
<dbReference type="InterPro" id="IPR050585">
    <property type="entry name" value="Xaa-Pro_dipeptidyl-ppase/CocE"/>
</dbReference>